<evidence type="ECO:0000313" key="7">
    <source>
        <dbReference type="Proteomes" id="UP000807342"/>
    </source>
</evidence>
<comment type="similarity">
    <text evidence="3">Belongs to the WD repeat ASA1 family.</text>
</comment>
<dbReference type="InterPro" id="IPR036322">
    <property type="entry name" value="WD40_repeat_dom_sf"/>
</dbReference>
<keyword evidence="1" id="KW-0853">WD repeat</keyword>
<dbReference type="Gene3D" id="2.130.10.10">
    <property type="entry name" value="YVTN repeat-like/Quinoprotein amine dehydrogenase"/>
    <property type="match status" value="2"/>
</dbReference>
<name>A0A9P5XL18_9AGAR</name>
<dbReference type="InterPro" id="IPR001680">
    <property type="entry name" value="WD40_rpt"/>
</dbReference>
<evidence type="ECO:0000256" key="3">
    <source>
        <dbReference type="ARBA" id="ARBA00037931"/>
    </source>
</evidence>
<evidence type="ECO:0000256" key="1">
    <source>
        <dbReference type="ARBA" id="ARBA00022574"/>
    </source>
</evidence>
<dbReference type="SMART" id="SM00320">
    <property type="entry name" value="WD40"/>
    <property type="match status" value="5"/>
</dbReference>
<accession>A0A9P5XL18</accession>
<comment type="caution">
    <text evidence="6">The sequence shown here is derived from an EMBL/GenBank/DDBJ whole genome shotgun (WGS) entry which is preliminary data.</text>
</comment>
<keyword evidence="2" id="KW-0677">Repeat</keyword>
<dbReference type="Proteomes" id="UP000807342">
    <property type="component" value="Unassembled WGS sequence"/>
</dbReference>
<evidence type="ECO:0000256" key="4">
    <source>
        <dbReference type="ARBA" id="ARBA00040563"/>
    </source>
</evidence>
<feature type="compositionally biased region" description="Acidic residues" evidence="5">
    <location>
        <begin position="357"/>
        <end position="367"/>
    </location>
</feature>
<evidence type="ECO:0000256" key="5">
    <source>
        <dbReference type="SAM" id="MobiDB-lite"/>
    </source>
</evidence>
<dbReference type="Pfam" id="PF00400">
    <property type="entry name" value="WD40"/>
    <property type="match status" value="2"/>
</dbReference>
<feature type="region of interest" description="Disordered" evidence="5">
    <location>
        <begin position="345"/>
        <end position="369"/>
    </location>
</feature>
<dbReference type="SUPFAM" id="SSF50978">
    <property type="entry name" value="WD40 repeat-like"/>
    <property type="match status" value="1"/>
</dbReference>
<protein>
    <recommendedName>
        <fullName evidence="4">ASTRA-associated protein 1</fullName>
    </recommendedName>
</protein>
<dbReference type="EMBL" id="MU151061">
    <property type="protein sequence ID" value="KAF9453422.1"/>
    <property type="molecule type" value="Genomic_DNA"/>
</dbReference>
<gene>
    <name evidence="6" type="ORF">P691DRAFT_755489</name>
</gene>
<organism evidence="6 7">
    <name type="scientific">Macrolepiota fuliginosa MF-IS2</name>
    <dbReference type="NCBI Taxonomy" id="1400762"/>
    <lineage>
        <taxon>Eukaryota</taxon>
        <taxon>Fungi</taxon>
        <taxon>Dikarya</taxon>
        <taxon>Basidiomycota</taxon>
        <taxon>Agaricomycotina</taxon>
        <taxon>Agaricomycetes</taxon>
        <taxon>Agaricomycetidae</taxon>
        <taxon>Agaricales</taxon>
        <taxon>Agaricineae</taxon>
        <taxon>Agaricaceae</taxon>
        <taxon>Macrolepiota</taxon>
    </lineage>
</organism>
<dbReference type="OrthoDB" id="7668193at2759"/>
<dbReference type="AlphaFoldDB" id="A0A9P5XL18"/>
<keyword evidence="7" id="KW-1185">Reference proteome</keyword>
<dbReference type="PANTHER" id="PTHR19854">
    <property type="entry name" value="TRANSDUCIN BETA-LIKE 3"/>
    <property type="match status" value="1"/>
</dbReference>
<evidence type="ECO:0000313" key="6">
    <source>
        <dbReference type="EMBL" id="KAF9453422.1"/>
    </source>
</evidence>
<dbReference type="InterPro" id="IPR015943">
    <property type="entry name" value="WD40/YVTN_repeat-like_dom_sf"/>
</dbReference>
<evidence type="ECO:0000256" key="2">
    <source>
        <dbReference type="ARBA" id="ARBA00022737"/>
    </source>
</evidence>
<dbReference type="PANTHER" id="PTHR19854:SF1">
    <property type="entry name" value="GUANINE NUCLEOTIDE-BINDING PROTEIN SUBUNIT BETA-LIKE PROTEIN 1"/>
    <property type="match status" value="1"/>
</dbReference>
<reference evidence="6" key="1">
    <citation type="submission" date="2020-11" db="EMBL/GenBank/DDBJ databases">
        <authorList>
            <consortium name="DOE Joint Genome Institute"/>
            <person name="Ahrendt S."/>
            <person name="Riley R."/>
            <person name="Andreopoulos W."/>
            <person name="Labutti K."/>
            <person name="Pangilinan J."/>
            <person name="Ruiz-Duenas F.J."/>
            <person name="Barrasa J.M."/>
            <person name="Sanchez-Garcia M."/>
            <person name="Camarero S."/>
            <person name="Miyauchi S."/>
            <person name="Serrano A."/>
            <person name="Linde D."/>
            <person name="Babiker R."/>
            <person name="Drula E."/>
            <person name="Ayuso-Fernandez I."/>
            <person name="Pacheco R."/>
            <person name="Padilla G."/>
            <person name="Ferreira P."/>
            <person name="Barriuso J."/>
            <person name="Kellner H."/>
            <person name="Castanera R."/>
            <person name="Alfaro M."/>
            <person name="Ramirez L."/>
            <person name="Pisabarro A.G."/>
            <person name="Kuo A."/>
            <person name="Tritt A."/>
            <person name="Lipzen A."/>
            <person name="He G."/>
            <person name="Yan M."/>
            <person name="Ng V."/>
            <person name="Cullen D."/>
            <person name="Martin F."/>
            <person name="Rosso M.-N."/>
            <person name="Henrissat B."/>
            <person name="Hibbett D."/>
            <person name="Martinez A.T."/>
            <person name="Grigoriev I.V."/>
        </authorList>
    </citation>
    <scope>NUCLEOTIDE SEQUENCE</scope>
    <source>
        <strain evidence="6">MF-IS2</strain>
    </source>
</reference>
<sequence length="398" mass="43414">MSVPPPAAPTHLLRLHSHSINVLAFSEDNDRLYSGDASGFVAVTSTRSLRAIAKWQAHSDGLLGLEEWGDEVITHGRDNKLHVWKRIAELPGSVRLGDTAASVDLPAPHLSYSMDINALNYCRFSLMPVESEEKSALIAVPGLIDSSVADIWSLPSGSRIHAAIGQEIQKSIFSADQKGRNNAGIIMGLHLFKSHVASSGSQHDELRLLCAYENGSVTLRKYARTDNSTSVGGAGWEILWTSKLHVETVMAMRVSYQNDFAITVSADHLVCRYDISGAVVSPERACIAHRMKHPGNASIAIREDDKVCAIGGWDGSVRLFSTRTIKPLGTLKYHKSSCQAIEFARSPANAESPTTPNDDDESDDELTLEERTKRGRWLVAGGKDGRISIWSLISFSKS</sequence>
<proteinExistence type="inferred from homology"/>